<evidence type="ECO:0000256" key="1">
    <source>
        <dbReference type="ARBA" id="ARBA00006484"/>
    </source>
</evidence>
<dbReference type="Gene3D" id="3.40.50.720">
    <property type="entry name" value="NAD(P)-binding Rossmann-like Domain"/>
    <property type="match status" value="1"/>
</dbReference>
<dbReference type="PANTHER" id="PTHR42760">
    <property type="entry name" value="SHORT-CHAIN DEHYDROGENASES/REDUCTASES FAMILY MEMBER"/>
    <property type="match status" value="1"/>
</dbReference>
<organism evidence="2">
    <name type="scientific">Mycobacterium xenopi 4042</name>
    <dbReference type="NCBI Taxonomy" id="1299334"/>
    <lineage>
        <taxon>Bacteria</taxon>
        <taxon>Bacillati</taxon>
        <taxon>Actinomycetota</taxon>
        <taxon>Actinomycetes</taxon>
        <taxon>Mycobacteriales</taxon>
        <taxon>Mycobacteriaceae</taxon>
        <taxon>Mycobacterium</taxon>
    </lineage>
</organism>
<reference evidence="2" key="1">
    <citation type="submission" date="2014-01" db="EMBL/GenBank/DDBJ databases">
        <authorList>
            <person name="Brown-Elliot B."/>
            <person name="Wallace R."/>
            <person name="Lenaerts A."/>
            <person name="Ordway D."/>
            <person name="DeGroote M.A."/>
            <person name="Parker T."/>
            <person name="Sizemore C."/>
            <person name="Tallon L.J."/>
            <person name="Sadzewicz L.K."/>
            <person name="Sengamalay N."/>
            <person name="Fraser C.M."/>
            <person name="Hine E."/>
            <person name="Shefchek K.A."/>
            <person name="Das S.P."/>
            <person name="Tettelin H."/>
        </authorList>
    </citation>
    <scope>NUCLEOTIDE SEQUENCE [LARGE SCALE GENOMIC DNA]</scope>
    <source>
        <strain evidence="2">4042</strain>
    </source>
</reference>
<proteinExistence type="inferred from homology"/>
<gene>
    <name evidence="2" type="ORF">I553_4708</name>
</gene>
<name>X8AH18_MYCXE</name>
<accession>X8AH18</accession>
<dbReference type="InterPro" id="IPR002347">
    <property type="entry name" value="SDR_fam"/>
</dbReference>
<dbReference type="SUPFAM" id="SSF51735">
    <property type="entry name" value="NAD(P)-binding Rossmann-fold domains"/>
    <property type="match status" value="1"/>
</dbReference>
<dbReference type="GO" id="GO:0016616">
    <property type="term" value="F:oxidoreductase activity, acting on the CH-OH group of donors, NAD or NADP as acceptor"/>
    <property type="evidence" value="ECO:0007669"/>
    <property type="project" value="TreeGrafter"/>
</dbReference>
<sequence>MMAGTRDAARQMSAHGGSIINMSSIGGILAGGGVMTYRASKAAVIQFTKSAAIELAQYGIRVNCIAPGNVPTLLLASSVAGKTGEELARFERAIREQMRADRPLEREGTPGDVAEAALYFAGDRSRYVTGTVLPVDGGTVAGKPMRRRGDTARP</sequence>
<dbReference type="PATRIC" id="fig|1299334.3.peg.6382"/>
<dbReference type="CDD" id="cd05233">
    <property type="entry name" value="SDR_c"/>
    <property type="match status" value="1"/>
</dbReference>
<dbReference type="PRINTS" id="PR00080">
    <property type="entry name" value="SDRFAMILY"/>
</dbReference>
<dbReference type="InterPro" id="IPR036291">
    <property type="entry name" value="NAD(P)-bd_dom_sf"/>
</dbReference>
<comment type="caution">
    <text evidence="2">The sequence shown here is derived from an EMBL/GenBank/DDBJ whole genome shotgun (WGS) entry which is preliminary data.</text>
</comment>
<dbReference type="Pfam" id="PF13561">
    <property type="entry name" value="adh_short_C2"/>
    <property type="match status" value="1"/>
</dbReference>
<dbReference type="EMBL" id="JAOB01000060">
    <property type="protein sequence ID" value="EUA30451.1"/>
    <property type="molecule type" value="Genomic_DNA"/>
</dbReference>
<comment type="similarity">
    <text evidence="1">Belongs to the short-chain dehydrogenases/reductases (SDR) family.</text>
</comment>
<dbReference type="AlphaFoldDB" id="X8AH18"/>
<protein>
    <submittedName>
        <fullName evidence="2">Short chain dehydrogenase family protein</fullName>
    </submittedName>
</protein>
<evidence type="ECO:0000313" key="2">
    <source>
        <dbReference type="EMBL" id="EUA30451.1"/>
    </source>
</evidence>
<dbReference type="PRINTS" id="PR00081">
    <property type="entry name" value="GDHRDH"/>
</dbReference>